<reference evidence="2 3" key="1">
    <citation type="submission" date="2018-02" db="EMBL/GenBank/DDBJ databases">
        <title>Genome sequence of the basidiomycete white-rot fungus Phlebia centrifuga.</title>
        <authorList>
            <person name="Granchi Z."/>
            <person name="Peng M."/>
            <person name="de Vries R.P."/>
            <person name="Hilden K."/>
            <person name="Makela M.R."/>
            <person name="Grigoriev I."/>
            <person name="Riley R."/>
        </authorList>
    </citation>
    <scope>NUCLEOTIDE SEQUENCE [LARGE SCALE GENOMIC DNA]</scope>
    <source>
        <strain evidence="2 3">FBCC195</strain>
    </source>
</reference>
<dbReference type="InterPro" id="IPR028018">
    <property type="entry name" value="DUF4646"/>
</dbReference>
<evidence type="ECO:0000256" key="1">
    <source>
        <dbReference type="SAM" id="MobiDB-lite"/>
    </source>
</evidence>
<dbReference type="EMBL" id="MLYV02000990">
    <property type="protein sequence ID" value="PSR74399.1"/>
    <property type="molecule type" value="Genomic_DNA"/>
</dbReference>
<sequence length="401" mass="43841">MTSPSYPTDKAQYRPQGAQSPWASEQVYDSPSGPPPSYDAPPSRLYERRELEERKEDDEYTPRNRHSWNAPYGQGYANEPTYPGVQGNSARYLSPPSHPSSSMSAPSSPAPYMSYPQGYDPNRAPQDYSYNRAGSSSPSGRPGGLLGGLKSFAPGASPSQLLNPPPPSFNRPPPDNLPYNPFPPCALISVGSHLEDGFPPLPPPTTVQPHPFSLHDVKEEDWTKFVGHVKSAAALSPTNRIVSNVAPMVLGVGFLPGLFVTKGIESHMKKRKDGSVADIINQWNHYFFYPRRMEVTLTQGQDYPGAQAGDGMAYGSGAMGQGYMGRPSNVSSGRRRSNSSSSSSSSDSDGGKHGGRRERRRERKQAKRDRRAGKRTNRTDPGSNAANDNWQLIVTFKPPVY</sequence>
<feature type="compositionally biased region" description="Pro residues" evidence="1">
    <location>
        <begin position="163"/>
        <end position="176"/>
    </location>
</feature>
<feature type="region of interest" description="Disordered" evidence="1">
    <location>
        <begin position="1"/>
        <end position="176"/>
    </location>
</feature>
<name>A0A2R6NPI2_9APHY</name>
<dbReference type="OrthoDB" id="5314275at2759"/>
<feature type="compositionally biased region" description="Basic residues" evidence="1">
    <location>
        <begin position="353"/>
        <end position="376"/>
    </location>
</feature>
<proteinExistence type="predicted"/>
<accession>A0A2R6NPI2</accession>
<feature type="region of interest" description="Disordered" evidence="1">
    <location>
        <begin position="317"/>
        <end position="391"/>
    </location>
</feature>
<comment type="caution">
    <text evidence="2">The sequence shown here is derived from an EMBL/GenBank/DDBJ whole genome shotgun (WGS) entry which is preliminary data.</text>
</comment>
<evidence type="ECO:0000313" key="2">
    <source>
        <dbReference type="EMBL" id="PSR74399.1"/>
    </source>
</evidence>
<feature type="compositionally biased region" description="Polar residues" evidence="1">
    <location>
        <begin position="379"/>
        <end position="391"/>
    </location>
</feature>
<dbReference type="Proteomes" id="UP000186601">
    <property type="component" value="Unassembled WGS sequence"/>
</dbReference>
<feature type="compositionally biased region" description="Low complexity" evidence="1">
    <location>
        <begin position="325"/>
        <end position="348"/>
    </location>
</feature>
<keyword evidence="3" id="KW-1185">Reference proteome</keyword>
<protein>
    <submittedName>
        <fullName evidence="2">Uncharacterized protein</fullName>
    </submittedName>
</protein>
<dbReference type="STRING" id="98765.A0A2R6NPI2"/>
<gene>
    <name evidence="2" type="ORF">PHLCEN_2v9907</name>
</gene>
<organism evidence="2 3">
    <name type="scientific">Hermanssonia centrifuga</name>
    <dbReference type="NCBI Taxonomy" id="98765"/>
    <lineage>
        <taxon>Eukaryota</taxon>
        <taxon>Fungi</taxon>
        <taxon>Dikarya</taxon>
        <taxon>Basidiomycota</taxon>
        <taxon>Agaricomycotina</taxon>
        <taxon>Agaricomycetes</taxon>
        <taxon>Polyporales</taxon>
        <taxon>Meruliaceae</taxon>
        <taxon>Hermanssonia</taxon>
    </lineage>
</organism>
<dbReference type="Pfam" id="PF15496">
    <property type="entry name" value="DUF4646"/>
    <property type="match status" value="1"/>
</dbReference>
<feature type="compositionally biased region" description="Basic and acidic residues" evidence="1">
    <location>
        <begin position="45"/>
        <end position="54"/>
    </location>
</feature>
<dbReference type="AlphaFoldDB" id="A0A2R6NPI2"/>
<evidence type="ECO:0000313" key="3">
    <source>
        <dbReference type="Proteomes" id="UP000186601"/>
    </source>
</evidence>
<feature type="compositionally biased region" description="Low complexity" evidence="1">
    <location>
        <begin position="99"/>
        <end position="116"/>
    </location>
</feature>